<proteinExistence type="predicted"/>
<dbReference type="SUPFAM" id="SSF53335">
    <property type="entry name" value="S-adenosyl-L-methionine-dependent methyltransferases"/>
    <property type="match status" value="1"/>
</dbReference>
<dbReference type="PANTHER" id="PTHR43667:SF2">
    <property type="entry name" value="FATTY ACID C-METHYL TRANSFERASE"/>
    <property type="match status" value="1"/>
</dbReference>
<gene>
    <name evidence="1" type="ORF">CU669_10950</name>
</gene>
<accession>A0A364NY28</accession>
<keyword evidence="2" id="KW-1185">Reference proteome</keyword>
<dbReference type="AlphaFoldDB" id="A0A364NY28"/>
<name>A0A364NY28_9PROT</name>
<organism evidence="1 2">
    <name type="scientific">Paramagnetospirillum kuznetsovii</name>
    <dbReference type="NCBI Taxonomy" id="2053833"/>
    <lineage>
        <taxon>Bacteria</taxon>
        <taxon>Pseudomonadati</taxon>
        <taxon>Pseudomonadota</taxon>
        <taxon>Alphaproteobacteria</taxon>
        <taxon>Rhodospirillales</taxon>
        <taxon>Magnetospirillaceae</taxon>
        <taxon>Paramagnetospirillum</taxon>
    </lineage>
</organism>
<evidence type="ECO:0000313" key="1">
    <source>
        <dbReference type="EMBL" id="RAU21817.1"/>
    </source>
</evidence>
<dbReference type="Pfam" id="PF13489">
    <property type="entry name" value="Methyltransf_23"/>
    <property type="match status" value="1"/>
</dbReference>
<dbReference type="Gene3D" id="3.40.50.150">
    <property type="entry name" value="Vaccinia Virus protein VP39"/>
    <property type="match status" value="1"/>
</dbReference>
<dbReference type="PANTHER" id="PTHR43667">
    <property type="entry name" value="CYCLOPROPANE-FATTY-ACYL-PHOSPHOLIPID SYNTHASE"/>
    <property type="match status" value="1"/>
</dbReference>
<evidence type="ECO:0000313" key="2">
    <source>
        <dbReference type="Proteomes" id="UP000251075"/>
    </source>
</evidence>
<dbReference type="InterPro" id="IPR029063">
    <property type="entry name" value="SAM-dependent_MTases_sf"/>
</dbReference>
<comment type="caution">
    <text evidence="1">The sequence shown here is derived from an EMBL/GenBank/DDBJ whole genome shotgun (WGS) entry which is preliminary data.</text>
</comment>
<evidence type="ECO:0008006" key="3">
    <source>
        <dbReference type="Google" id="ProtNLM"/>
    </source>
</evidence>
<reference evidence="1 2" key="1">
    <citation type="submission" date="2017-11" db="EMBL/GenBank/DDBJ databases">
        <title>Draft genome sequence of magnetotactic bacterium Magnetospirillum kuznetsovii LBB-42.</title>
        <authorList>
            <person name="Grouzdev D.S."/>
            <person name="Rysina M.S."/>
            <person name="Baslerov R.V."/>
            <person name="Koziaeva V."/>
        </authorList>
    </citation>
    <scope>NUCLEOTIDE SEQUENCE [LARGE SCALE GENOMIC DNA]</scope>
    <source>
        <strain evidence="1 2">LBB-42</strain>
    </source>
</reference>
<sequence>MSGRRRMTLDELARAVRAHDLQERLARRLNRPIAQVAALLESKLRQVPVTLELLADIDLVGKRLLEIGAGPGLASIFLKANGYDITAIEPALSGFDEYAVYHEELIRTLGHDDLTLLVIGAEELDSAIHGLFDVIFSHNVLEHVPQLDEAFAAMCGVLKPGGVMVHMCVNYNFPYEPHFSIPLIPGWPKLTEIVLPRRIRDSQLWQCLNFIDAGQVRALCKRNGLQVGFAPGLLHAQLVRIQEDPTFGARHHGALLKIISRMLRLTGLFEMLRHLPPVAVSPMRFVAAKLPPTP</sequence>
<protein>
    <recommendedName>
        <fullName evidence="3">Class I SAM-dependent methyltransferase</fullName>
    </recommendedName>
</protein>
<dbReference type="Proteomes" id="UP000251075">
    <property type="component" value="Unassembled WGS sequence"/>
</dbReference>
<dbReference type="OrthoDB" id="5292182at2"/>
<dbReference type="EMBL" id="PGTO01000007">
    <property type="protein sequence ID" value="RAU21817.1"/>
    <property type="molecule type" value="Genomic_DNA"/>
</dbReference>
<dbReference type="InterPro" id="IPR050723">
    <property type="entry name" value="CFA/CMAS"/>
</dbReference>
<dbReference type="CDD" id="cd02440">
    <property type="entry name" value="AdoMet_MTases"/>
    <property type="match status" value="1"/>
</dbReference>